<keyword evidence="3 6" id="KW-0812">Transmembrane</keyword>
<feature type="transmembrane region" description="Helical" evidence="6">
    <location>
        <begin position="298"/>
        <end position="318"/>
    </location>
</feature>
<feature type="transmembrane region" description="Helical" evidence="6">
    <location>
        <begin position="371"/>
        <end position="390"/>
    </location>
</feature>
<feature type="transmembrane region" description="Helical" evidence="6">
    <location>
        <begin position="205"/>
        <end position="227"/>
    </location>
</feature>
<dbReference type="EMBL" id="CP042912">
    <property type="protein sequence ID" value="QEG22763.1"/>
    <property type="molecule type" value="Genomic_DNA"/>
</dbReference>
<reference evidence="7 8" key="1">
    <citation type="submission" date="2019-08" db="EMBL/GenBank/DDBJ databases">
        <title>Deep-cultivation of Planctomycetes and their phenomic and genomic characterization uncovers novel biology.</title>
        <authorList>
            <person name="Wiegand S."/>
            <person name="Jogler M."/>
            <person name="Boedeker C."/>
            <person name="Pinto D."/>
            <person name="Vollmers J."/>
            <person name="Rivas-Marin E."/>
            <person name="Kohn T."/>
            <person name="Peeters S.H."/>
            <person name="Heuer A."/>
            <person name="Rast P."/>
            <person name="Oberbeckmann S."/>
            <person name="Bunk B."/>
            <person name="Jeske O."/>
            <person name="Meyerdierks A."/>
            <person name="Storesund J.E."/>
            <person name="Kallscheuer N."/>
            <person name="Luecker S."/>
            <person name="Lage O.M."/>
            <person name="Pohl T."/>
            <person name="Merkel B.J."/>
            <person name="Hornburger P."/>
            <person name="Mueller R.-W."/>
            <person name="Bruemmer F."/>
            <person name="Labrenz M."/>
            <person name="Spormann A.M."/>
            <person name="Op den Camp H."/>
            <person name="Overmann J."/>
            <person name="Amann R."/>
            <person name="Jetten M.S.M."/>
            <person name="Mascher T."/>
            <person name="Medema M.H."/>
            <person name="Devos D.P."/>
            <person name="Kaster A.-K."/>
            <person name="Ovreas L."/>
            <person name="Rohde M."/>
            <person name="Galperin M.Y."/>
            <person name="Jogler C."/>
        </authorList>
    </citation>
    <scope>NUCLEOTIDE SEQUENCE [LARGE SCALE GENOMIC DNA]</scope>
    <source>
        <strain evidence="7 8">FC18</strain>
    </source>
</reference>
<dbReference type="RefSeq" id="WP_075084543.1">
    <property type="nucleotide sequence ID" value="NZ_CP042912.1"/>
</dbReference>
<dbReference type="OrthoDB" id="256720at2"/>
<evidence type="ECO:0000256" key="5">
    <source>
        <dbReference type="ARBA" id="ARBA00023136"/>
    </source>
</evidence>
<organism evidence="7 8">
    <name type="scientific">Mariniblastus fucicola</name>
    <dbReference type="NCBI Taxonomy" id="980251"/>
    <lineage>
        <taxon>Bacteria</taxon>
        <taxon>Pseudomonadati</taxon>
        <taxon>Planctomycetota</taxon>
        <taxon>Planctomycetia</taxon>
        <taxon>Pirellulales</taxon>
        <taxon>Pirellulaceae</taxon>
        <taxon>Mariniblastus</taxon>
    </lineage>
</organism>
<keyword evidence="4 6" id="KW-1133">Transmembrane helix</keyword>
<keyword evidence="2" id="KW-1003">Cell membrane</keyword>
<evidence type="ECO:0000256" key="3">
    <source>
        <dbReference type="ARBA" id="ARBA00022692"/>
    </source>
</evidence>
<dbReference type="AlphaFoldDB" id="A0A5B9PJT2"/>
<dbReference type="Pfam" id="PF01943">
    <property type="entry name" value="Polysacc_synt"/>
    <property type="match status" value="1"/>
</dbReference>
<evidence type="ECO:0000256" key="2">
    <source>
        <dbReference type="ARBA" id="ARBA00022475"/>
    </source>
</evidence>
<feature type="transmembrane region" description="Helical" evidence="6">
    <location>
        <begin position="113"/>
        <end position="135"/>
    </location>
</feature>
<feature type="transmembrane region" description="Helical" evidence="6">
    <location>
        <begin position="74"/>
        <end position="93"/>
    </location>
</feature>
<evidence type="ECO:0000256" key="6">
    <source>
        <dbReference type="SAM" id="Phobius"/>
    </source>
</evidence>
<dbReference type="InterPro" id="IPR050833">
    <property type="entry name" value="Poly_Biosynth_Transport"/>
</dbReference>
<gene>
    <name evidence="7" type="ORF">MFFC18_26460</name>
</gene>
<feature type="transmembrane region" description="Helical" evidence="6">
    <location>
        <begin position="34"/>
        <end position="54"/>
    </location>
</feature>
<dbReference type="InterPro" id="IPR002797">
    <property type="entry name" value="Polysacc_synth"/>
</dbReference>
<sequence>MATGSKAPLSTTALLNDNDAETTSPRSTLVTDSIATGVLFALVLTVGQRGIGFLRGLLFCRYMSDQQLGQWSLVWSFLMMLIPLAMLGLPGCFGRYTEHYRSRGQLGYFLRRITIASTVLTLVASVAMFVFPQSFARMIFRTPDQTMVIYAMAASVLMVSVSNFLASLMESLRQVRVLTLMRFITGILFATLGVGLVLLMENATVGATIGFGISSLIGAIPAMWILLRHREAVKNTGEYLTHSTMWRRLAPFALWMWASNFFNNCFELSDRYMLLYCSPVSADLAQGLVGQYHSGRQIPLLLVSLSFMLGGVLIPYMSAHWEQGRKEAACKQLMWALKLMCLAFTIVGIGIQIFAPFIFETILEGRYDGGLAVLPLTLVYCIWFGLTSVAQNYLWVVEKGKWIALSVGLGLAINLILNWLLIPHLGVNGAVIATATSNGLLLATIYVFNKFAGCRMDASIWYCSLFPLILLMPTYLAIGLALLFAFAGWKTQVVFRDAEKSEIVQLGSAALRKFGIGSAH</sequence>
<dbReference type="Proteomes" id="UP000322214">
    <property type="component" value="Chromosome"/>
</dbReference>
<dbReference type="PANTHER" id="PTHR30250:SF11">
    <property type="entry name" value="O-ANTIGEN TRANSPORTER-RELATED"/>
    <property type="match status" value="1"/>
</dbReference>
<dbReference type="PANTHER" id="PTHR30250">
    <property type="entry name" value="PST FAMILY PREDICTED COLANIC ACID TRANSPORTER"/>
    <property type="match status" value="1"/>
</dbReference>
<feature type="transmembrane region" description="Helical" evidence="6">
    <location>
        <begin position="339"/>
        <end position="359"/>
    </location>
</feature>
<feature type="transmembrane region" description="Helical" evidence="6">
    <location>
        <begin position="427"/>
        <end position="448"/>
    </location>
</feature>
<feature type="transmembrane region" description="Helical" evidence="6">
    <location>
        <begin position="402"/>
        <end position="421"/>
    </location>
</feature>
<evidence type="ECO:0000313" key="7">
    <source>
        <dbReference type="EMBL" id="QEG22763.1"/>
    </source>
</evidence>
<keyword evidence="5 6" id="KW-0472">Membrane</keyword>
<feature type="transmembrane region" description="Helical" evidence="6">
    <location>
        <begin position="180"/>
        <end position="199"/>
    </location>
</feature>
<dbReference type="STRING" id="980251.GCA_001642875_02116"/>
<proteinExistence type="predicted"/>
<comment type="subcellular location">
    <subcellularLocation>
        <location evidence="1">Cell membrane</location>
        <topology evidence="1">Multi-pass membrane protein</topology>
    </subcellularLocation>
</comment>
<keyword evidence="8" id="KW-1185">Reference proteome</keyword>
<feature type="transmembrane region" description="Helical" evidence="6">
    <location>
        <begin position="460"/>
        <end position="487"/>
    </location>
</feature>
<evidence type="ECO:0000313" key="8">
    <source>
        <dbReference type="Proteomes" id="UP000322214"/>
    </source>
</evidence>
<name>A0A5B9PJT2_9BACT</name>
<protein>
    <submittedName>
        <fullName evidence="7">Polysaccharide biosynthesis protein</fullName>
    </submittedName>
</protein>
<dbReference type="KEGG" id="mff:MFFC18_26460"/>
<evidence type="ECO:0000256" key="4">
    <source>
        <dbReference type="ARBA" id="ARBA00022989"/>
    </source>
</evidence>
<evidence type="ECO:0000256" key="1">
    <source>
        <dbReference type="ARBA" id="ARBA00004651"/>
    </source>
</evidence>
<feature type="transmembrane region" description="Helical" evidence="6">
    <location>
        <begin position="147"/>
        <end position="168"/>
    </location>
</feature>
<dbReference type="GO" id="GO:0005886">
    <property type="term" value="C:plasma membrane"/>
    <property type="evidence" value="ECO:0007669"/>
    <property type="project" value="UniProtKB-SubCell"/>
</dbReference>
<accession>A0A5B9PJT2</accession>